<dbReference type="FunFam" id="2.30.180.10:FF:000008">
    <property type="entry name" value="Fasciclin-like arabinogalactan protein 10"/>
    <property type="match status" value="1"/>
</dbReference>
<evidence type="ECO:0000256" key="12">
    <source>
        <dbReference type="SAM" id="MobiDB-lite"/>
    </source>
</evidence>
<comment type="caution">
    <text evidence="15">The sequence shown here is derived from an EMBL/GenBank/DDBJ whole genome shotgun (WGS) entry which is preliminary data.</text>
</comment>
<evidence type="ECO:0000256" key="11">
    <source>
        <dbReference type="ARBA" id="ARBA00024686"/>
    </source>
</evidence>
<comment type="function">
    <text evidence="11">May be a cell surface adhesion protein.</text>
</comment>
<feature type="signal peptide" evidence="13">
    <location>
        <begin position="1"/>
        <end position="23"/>
    </location>
</feature>
<organism evidence="15 16">
    <name type="scientific">Forsythia ovata</name>
    <dbReference type="NCBI Taxonomy" id="205694"/>
    <lineage>
        <taxon>Eukaryota</taxon>
        <taxon>Viridiplantae</taxon>
        <taxon>Streptophyta</taxon>
        <taxon>Embryophyta</taxon>
        <taxon>Tracheophyta</taxon>
        <taxon>Spermatophyta</taxon>
        <taxon>Magnoliopsida</taxon>
        <taxon>eudicotyledons</taxon>
        <taxon>Gunneridae</taxon>
        <taxon>Pentapetalae</taxon>
        <taxon>asterids</taxon>
        <taxon>lamiids</taxon>
        <taxon>Lamiales</taxon>
        <taxon>Oleaceae</taxon>
        <taxon>Forsythieae</taxon>
        <taxon>Forsythia</taxon>
    </lineage>
</organism>
<comment type="subcellular location">
    <subcellularLocation>
        <location evidence="1">Cell membrane</location>
        <topology evidence="1">Lipid-anchor</topology>
        <topology evidence="1">GPI-anchor</topology>
    </subcellularLocation>
</comment>
<evidence type="ECO:0000256" key="2">
    <source>
        <dbReference type="ARBA" id="ARBA00007843"/>
    </source>
</evidence>
<gene>
    <name evidence="15" type="ORF">Fot_46951</name>
</gene>
<evidence type="ECO:0000256" key="5">
    <source>
        <dbReference type="ARBA" id="ARBA00022729"/>
    </source>
</evidence>
<dbReference type="FunFam" id="2.30.180.10:FF:000010">
    <property type="entry name" value="Fasciclin-like arabinogalactan protein 2"/>
    <property type="match status" value="1"/>
</dbReference>
<protein>
    <submittedName>
        <fullName evidence="15">Fasciclin-like arabinogalactan protein 8</fullName>
    </submittedName>
</protein>
<accession>A0ABD1QQ72</accession>
<dbReference type="EMBL" id="JBFOLJ010000014">
    <property type="protein sequence ID" value="KAL2477937.1"/>
    <property type="molecule type" value="Genomic_DNA"/>
</dbReference>
<keyword evidence="3" id="KW-1003">Cell membrane</keyword>
<dbReference type="PANTHER" id="PTHR32382:SF5">
    <property type="entry name" value="FASCICLIN-LIKE ARABINOGALACTAN PROTEIN 8"/>
    <property type="match status" value="1"/>
</dbReference>
<feature type="domain" description="FAS1" evidence="14">
    <location>
        <begin position="29"/>
        <end position="171"/>
    </location>
</feature>
<feature type="compositionally biased region" description="Pro residues" evidence="12">
    <location>
        <begin position="374"/>
        <end position="383"/>
    </location>
</feature>
<feature type="domain" description="FAS1" evidence="14">
    <location>
        <begin position="190"/>
        <end position="330"/>
    </location>
</feature>
<feature type="region of interest" description="Disordered" evidence="12">
    <location>
        <begin position="340"/>
        <end position="408"/>
    </location>
</feature>
<name>A0ABD1QQ72_9LAMI</name>
<keyword evidence="6" id="KW-0677">Repeat</keyword>
<evidence type="ECO:0000256" key="9">
    <source>
        <dbReference type="ARBA" id="ARBA00023180"/>
    </source>
</evidence>
<keyword evidence="5 13" id="KW-0732">Signal</keyword>
<keyword evidence="9" id="KW-0325">Glycoprotein</keyword>
<keyword evidence="10" id="KW-0449">Lipoprotein</keyword>
<sequence>MAAFQHFFLVLSLLAIFISTTAGDAAVAGHNITKILEAYPEYSEFNKLLSQTKLADEINSREPVTVLALTNGALSSITGKHPLSVVKNELALHVLLDYFDAPKLHKISDGSTLSTTLYQTTGNAPGNLGFVNITVLKGGKVGFGSGVPGSKLDSTYSKSVNQMPYTISVLEVSAPIDAPAILNAPAPKASDVNITGLLEKAGCKTFASLIVSTGVLKFYQSAIDKGLTIFAPNDEAFKAPKVPDLNTLSNAEVVSLLQYHALASYTPIGTLKTTKSSISTLATNGAGKYDLEVTTAGDSVSLDTGVDTSRIASTVLDSTPLCIFTLDSLLLPTELFGTAPSPAPGPAPETSPSPAPAVEAPGPAPESATAPSPLLSPPAPPTSSPAGSPSESSTEDSQNSTSDNAAGALETPALMKMLLTVSASVFASILMS</sequence>
<reference evidence="16" key="1">
    <citation type="submission" date="2024-07" db="EMBL/GenBank/DDBJ databases">
        <title>Two chromosome-level genome assemblies of Korean endemic species Abeliophyllum distichum and Forsythia ovata (Oleaceae).</title>
        <authorList>
            <person name="Jang H."/>
        </authorList>
    </citation>
    <scope>NUCLEOTIDE SEQUENCE [LARGE SCALE GENOMIC DNA]</scope>
</reference>
<feature type="chain" id="PRO_5044752712" evidence="13">
    <location>
        <begin position="24"/>
        <end position="432"/>
    </location>
</feature>
<keyword evidence="7" id="KW-0654">Proteoglycan</keyword>
<evidence type="ECO:0000256" key="3">
    <source>
        <dbReference type="ARBA" id="ARBA00022475"/>
    </source>
</evidence>
<dbReference type="InterPro" id="IPR033254">
    <property type="entry name" value="Plant_FLA"/>
</dbReference>
<keyword evidence="16" id="KW-1185">Reference proteome</keyword>
<dbReference type="InterPro" id="IPR000782">
    <property type="entry name" value="FAS1_domain"/>
</dbReference>
<proteinExistence type="inferred from homology"/>
<evidence type="ECO:0000313" key="15">
    <source>
        <dbReference type="EMBL" id="KAL2477937.1"/>
    </source>
</evidence>
<evidence type="ECO:0000256" key="4">
    <source>
        <dbReference type="ARBA" id="ARBA00022622"/>
    </source>
</evidence>
<dbReference type="SUPFAM" id="SSF82153">
    <property type="entry name" value="FAS1 domain"/>
    <property type="match status" value="2"/>
</dbReference>
<evidence type="ECO:0000256" key="6">
    <source>
        <dbReference type="ARBA" id="ARBA00022737"/>
    </source>
</evidence>
<dbReference type="GO" id="GO:0005886">
    <property type="term" value="C:plasma membrane"/>
    <property type="evidence" value="ECO:0007669"/>
    <property type="project" value="UniProtKB-SubCell"/>
</dbReference>
<feature type="compositionally biased region" description="Low complexity" evidence="12">
    <location>
        <begin position="356"/>
        <end position="373"/>
    </location>
</feature>
<feature type="compositionally biased region" description="Pro residues" evidence="12">
    <location>
        <begin position="341"/>
        <end position="355"/>
    </location>
</feature>
<dbReference type="AlphaFoldDB" id="A0ABD1QQ72"/>
<dbReference type="PROSITE" id="PS50213">
    <property type="entry name" value="FAS1"/>
    <property type="match status" value="2"/>
</dbReference>
<evidence type="ECO:0000259" key="14">
    <source>
        <dbReference type="PROSITE" id="PS50213"/>
    </source>
</evidence>
<evidence type="ECO:0000256" key="13">
    <source>
        <dbReference type="SAM" id="SignalP"/>
    </source>
</evidence>
<keyword evidence="8" id="KW-0472">Membrane</keyword>
<dbReference type="Pfam" id="PF02469">
    <property type="entry name" value="Fasciclin"/>
    <property type="match status" value="2"/>
</dbReference>
<evidence type="ECO:0000256" key="7">
    <source>
        <dbReference type="ARBA" id="ARBA00022974"/>
    </source>
</evidence>
<dbReference type="Gene3D" id="2.30.180.10">
    <property type="entry name" value="FAS1 domain"/>
    <property type="match status" value="2"/>
</dbReference>
<evidence type="ECO:0000256" key="1">
    <source>
        <dbReference type="ARBA" id="ARBA00004609"/>
    </source>
</evidence>
<comment type="similarity">
    <text evidence="2">Belongs to the fasciclin-like AGP family.</text>
</comment>
<dbReference type="Proteomes" id="UP001604277">
    <property type="component" value="Unassembled WGS sequence"/>
</dbReference>
<dbReference type="GO" id="GO:0098552">
    <property type="term" value="C:side of membrane"/>
    <property type="evidence" value="ECO:0007669"/>
    <property type="project" value="UniProtKB-KW"/>
</dbReference>
<evidence type="ECO:0000313" key="16">
    <source>
        <dbReference type="Proteomes" id="UP001604277"/>
    </source>
</evidence>
<dbReference type="SMART" id="SM00554">
    <property type="entry name" value="FAS1"/>
    <property type="match status" value="1"/>
</dbReference>
<dbReference type="InterPro" id="IPR036378">
    <property type="entry name" value="FAS1_dom_sf"/>
</dbReference>
<dbReference type="PANTHER" id="PTHR32382">
    <property type="entry name" value="FASCICLIN-LIKE ARABINOGALACTAN PROTEIN"/>
    <property type="match status" value="1"/>
</dbReference>
<feature type="compositionally biased region" description="Polar residues" evidence="12">
    <location>
        <begin position="395"/>
        <end position="404"/>
    </location>
</feature>
<keyword evidence="4" id="KW-0336">GPI-anchor</keyword>
<evidence type="ECO:0000256" key="10">
    <source>
        <dbReference type="ARBA" id="ARBA00023288"/>
    </source>
</evidence>
<evidence type="ECO:0000256" key="8">
    <source>
        <dbReference type="ARBA" id="ARBA00023136"/>
    </source>
</evidence>